<dbReference type="AlphaFoldDB" id="A0A5C3NCW0"/>
<keyword evidence="1" id="KW-1133">Transmembrane helix</keyword>
<proteinExistence type="predicted"/>
<evidence type="ECO:0000313" key="3">
    <source>
        <dbReference type="Proteomes" id="UP000305948"/>
    </source>
</evidence>
<name>A0A5C3NCW0_9AGAM</name>
<evidence type="ECO:0000313" key="2">
    <source>
        <dbReference type="EMBL" id="TFK53818.1"/>
    </source>
</evidence>
<gene>
    <name evidence="2" type="ORF">OE88DRAFT_1656161</name>
</gene>
<reference evidence="2 3" key="1">
    <citation type="journal article" date="2019" name="Nat. Ecol. Evol.">
        <title>Megaphylogeny resolves global patterns of mushroom evolution.</title>
        <authorList>
            <person name="Varga T."/>
            <person name="Krizsan K."/>
            <person name="Foldi C."/>
            <person name="Dima B."/>
            <person name="Sanchez-Garcia M."/>
            <person name="Sanchez-Ramirez S."/>
            <person name="Szollosi G.J."/>
            <person name="Szarkandi J.G."/>
            <person name="Papp V."/>
            <person name="Albert L."/>
            <person name="Andreopoulos W."/>
            <person name="Angelini C."/>
            <person name="Antonin V."/>
            <person name="Barry K.W."/>
            <person name="Bougher N.L."/>
            <person name="Buchanan P."/>
            <person name="Buyck B."/>
            <person name="Bense V."/>
            <person name="Catcheside P."/>
            <person name="Chovatia M."/>
            <person name="Cooper J."/>
            <person name="Damon W."/>
            <person name="Desjardin D."/>
            <person name="Finy P."/>
            <person name="Geml J."/>
            <person name="Haridas S."/>
            <person name="Hughes K."/>
            <person name="Justo A."/>
            <person name="Karasinski D."/>
            <person name="Kautmanova I."/>
            <person name="Kiss B."/>
            <person name="Kocsube S."/>
            <person name="Kotiranta H."/>
            <person name="LaButti K.M."/>
            <person name="Lechner B.E."/>
            <person name="Liimatainen K."/>
            <person name="Lipzen A."/>
            <person name="Lukacs Z."/>
            <person name="Mihaltcheva S."/>
            <person name="Morgado L.N."/>
            <person name="Niskanen T."/>
            <person name="Noordeloos M.E."/>
            <person name="Ohm R.A."/>
            <person name="Ortiz-Santana B."/>
            <person name="Ovrebo C."/>
            <person name="Racz N."/>
            <person name="Riley R."/>
            <person name="Savchenko A."/>
            <person name="Shiryaev A."/>
            <person name="Soop K."/>
            <person name="Spirin V."/>
            <person name="Szebenyi C."/>
            <person name="Tomsovsky M."/>
            <person name="Tulloss R.E."/>
            <person name="Uehling J."/>
            <person name="Grigoriev I.V."/>
            <person name="Vagvolgyi C."/>
            <person name="Papp T."/>
            <person name="Martin F.M."/>
            <person name="Miettinen O."/>
            <person name="Hibbett D.S."/>
            <person name="Nagy L.G."/>
        </authorList>
    </citation>
    <scope>NUCLEOTIDE SEQUENCE [LARGE SCALE GENOMIC DNA]</scope>
    <source>
        <strain evidence="2 3">OMC1185</strain>
    </source>
</reference>
<accession>A0A5C3NCW0</accession>
<keyword evidence="1" id="KW-0812">Transmembrane</keyword>
<keyword evidence="3" id="KW-1185">Reference proteome</keyword>
<dbReference type="Proteomes" id="UP000305948">
    <property type="component" value="Unassembled WGS sequence"/>
</dbReference>
<sequence length="62" mass="7027">MPWNLLATWGLAGDILWCRQDEVETASTGRFQSGLSAPDWFVQLVVYLYYLAGTLQAFMEPV</sequence>
<keyword evidence="1" id="KW-0472">Membrane</keyword>
<evidence type="ECO:0000256" key="1">
    <source>
        <dbReference type="SAM" id="Phobius"/>
    </source>
</evidence>
<protein>
    <submittedName>
        <fullName evidence="2">Uncharacterized protein</fullName>
    </submittedName>
</protein>
<organism evidence="2 3">
    <name type="scientific">Heliocybe sulcata</name>
    <dbReference type="NCBI Taxonomy" id="5364"/>
    <lineage>
        <taxon>Eukaryota</taxon>
        <taxon>Fungi</taxon>
        <taxon>Dikarya</taxon>
        <taxon>Basidiomycota</taxon>
        <taxon>Agaricomycotina</taxon>
        <taxon>Agaricomycetes</taxon>
        <taxon>Gloeophyllales</taxon>
        <taxon>Gloeophyllaceae</taxon>
        <taxon>Heliocybe</taxon>
    </lineage>
</organism>
<dbReference type="EMBL" id="ML213507">
    <property type="protein sequence ID" value="TFK53818.1"/>
    <property type="molecule type" value="Genomic_DNA"/>
</dbReference>
<feature type="transmembrane region" description="Helical" evidence="1">
    <location>
        <begin position="40"/>
        <end position="59"/>
    </location>
</feature>